<dbReference type="Proteomes" id="UP000192223">
    <property type="component" value="Unplaced"/>
</dbReference>
<dbReference type="RefSeq" id="XP_025830565.1">
    <property type="nucleotide sequence ID" value="XM_025974780.1"/>
</dbReference>
<dbReference type="AlphaFoldDB" id="A0A7F5QZ44"/>
<reference evidence="2" key="1">
    <citation type="submission" date="2025-08" db="UniProtKB">
        <authorList>
            <consortium name="RefSeq"/>
        </authorList>
    </citation>
    <scope>IDENTIFICATION</scope>
    <source>
        <tissue evidence="2">Entire body</tissue>
    </source>
</reference>
<proteinExistence type="predicted"/>
<accession>A0A7F5QZ44</accession>
<evidence type="ECO:0000313" key="2">
    <source>
        <dbReference type="RefSeq" id="XP_025830565.1"/>
    </source>
</evidence>
<dbReference type="InParanoid" id="A0A7F5QZ44"/>
<sequence>MPEQHMDVDFPRTAQVQVYFTVGTRYETAIFRSDIPTEELKDLFRSAAEAGPHDVVKLYSRTGQLLNISADLEANTPETRYSLQVVAADGLASGMLREETCLQLKALEERITEIERQLKNDLPLPVAVQQLQQQVDGIRQKLDIREPP</sequence>
<organism evidence="1 2">
    <name type="scientific">Agrilus planipennis</name>
    <name type="common">Emerald ash borer</name>
    <name type="synonym">Agrilus marcopoli</name>
    <dbReference type="NCBI Taxonomy" id="224129"/>
    <lineage>
        <taxon>Eukaryota</taxon>
        <taxon>Metazoa</taxon>
        <taxon>Ecdysozoa</taxon>
        <taxon>Arthropoda</taxon>
        <taxon>Hexapoda</taxon>
        <taxon>Insecta</taxon>
        <taxon>Pterygota</taxon>
        <taxon>Neoptera</taxon>
        <taxon>Endopterygota</taxon>
        <taxon>Coleoptera</taxon>
        <taxon>Polyphaga</taxon>
        <taxon>Elateriformia</taxon>
        <taxon>Buprestoidea</taxon>
        <taxon>Buprestidae</taxon>
        <taxon>Agrilinae</taxon>
        <taxon>Agrilus</taxon>
    </lineage>
</organism>
<name>A0A7F5QZ44_AGRPL</name>
<protein>
    <submittedName>
        <fullName evidence="2">Uncharacterized protein LOC112904555</fullName>
    </submittedName>
</protein>
<keyword evidence="1" id="KW-1185">Reference proteome</keyword>
<dbReference type="KEGG" id="apln:112904555"/>
<gene>
    <name evidence="2" type="primary">LOC112904555</name>
</gene>
<dbReference type="GeneID" id="112904555"/>
<evidence type="ECO:0000313" key="1">
    <source>
        <dbReference type="Proteomes" id="UP000192223"/>
    </source>
</evidence>
<dbReference type="OrthoDB" id="6754907at2759"/>